<dbReference type="EMBL" id="GBRH01206239">
    <property type="protein sequence ID" value="JAD91656.1"/>
    <property type="molecule type" value="Transcribed_RNA"/>
</dbReference>
<reference evidence="2" key="1">
    <citation type="submission" date="2014-09" db="EMBL/GenBank/DDBJ databases">
        <authorList>
            <person name="Magalhaes I.L.F."/>
            <person name="Oliveira U."/>
            <person name="Santos F.R."/>
            <person name="Vidigal T.H.D.A."/>
            <person name="Brescovit A.D."/>
            <person name="Santos A.J."/>
        </authorList>
    </citation>
    <scope>NUCLEOTIDE SEQUENCE</scope>
    <source>
        <tissue evidence="2">Shoot tissue taken approximately 20 cm above the soil surface</tissue>
    </source>
</reference>
<dbReference type="SUPFAM" id="SSF49562">
    <property type="entry name" value="C2 domain (Calcium/lipid-binding domain, CaLB)"/>
    <property type="match status" value="1"/>
</dbReference>
<dbReference type="AlphaFoldDB" id="A0A0A9DV47"/>
<evidence type="ECO:0000256" key="1">
    <source>
        <dbReference type="SAM" id="MobiDB-lite"/>
    </source>
</evidence>
<evidence type="ECO:0008006" key="3">
    <source>
        <dbReference type="Google" id="ProtNLM"/>
    </source>
</evidence>
<protein>
    <recommendedName>
        <fullName evidence="3">C2 domain-containing protein</fullName>
    </recommendedName>
</protein>
<feature type="compositionally biased region" description="Polar residues" evidence="1">
    <location>
        <begin position="1"/>
        <end position="12"/>
    </location>
</feature>
<dbReference type="InterPro" id="IPR035892">
    <property type="entry name" value="C2_domain_sf"/>
</dbReference>
<feature type="region of interest" description="Disordered" evidence="1">
    <location>
        <begin position="1"/>
        <end position="24"/>
    </location>
</feature>
<accession>A0A0A9DV47</accession>
<reference evidence="2" key="2">
    <citation type="journal article" date="2015" name="Data Brief">
        <title>Shoot transcriptome of the giant reed, Arundo donax.</title>
        <authorList>
            <person name="Barrero R.A."/>
            <person name="Guerrero F.D."/>
            <person name="Moolhuijzen P."/>
            <person name="Goolsby J.A."/>
            <person name="Tidwell J."/>
            <person name="Bellgard S.E."/>
            <person name="Bellgard M.I."/>
        </authorList>
    </citation>
    <scope>NUCLEOTIDE SEQUENCE</scope>
    <source>
        <tissue evidence="2">Shoot tissue taken approximately 20 cm above the soil surface</tissue>
    </source>
</reference>
<name>A0A0A9DV47_ARUDO</name>
<sequence>MSSLRESSLSTMTPPPELLGDSTDKSLGFPSSVQVKVGSGCNLEGCVKPYVVFRADNGPQVATSARYGEDPGWYETVLIRLPSHLDDGLPFPCPSRLIDAGAVLHILVVDAASTAGVNRLSGFACLPFSNISNDSWHQLYLERFSGGFKGILTFHIWIKEPQHTPYRDFCESTPRLLSHPSRAPFKGAPALGLSRAFLTCVSGRRLFDDMRSFGLVAVKETEHTPLLSQLGAPISHPYHTLAPRKEVPVTGHSRLGIRRLFDGVHDTQVQGGGVVLPAVGGDKDIPLARAP</sequence>
<organism evidence="2">
    <name type="scientific">Arundo donax</name>
    <name type="common">Giant reed</name>
    <name type="synonym">Donax arundinaceus</name>
    <dbReference type="NCBI Taxonomy" id="35708"/>
    <lineage>
        <taxon>Eukaryota</taxon>
        <taxon>Viridiplantae</taxon>
        <taxon>Streptophyta</taxon>
        <taxon>Embryophyta</taxon>
        <taxon>Tracheophyta</taxon>
        <taxon>Spermatophyta</taxon>
        <taxon>Magnoliopsida</taxon>
        <taxon>Liliopsida</taxon>
        <taxon>Poales</taxon>
        <taxon>Poaceae</taxon>
        <taxon>PACMAD clade</taxon>
        <taxon>Arundinoideae</taxon>
        <taxon>Arundineae</taxon>
        <taxon>Arundo</taxon>
    </lineage>
</organism>
<proteinExistence type="predicted"/>
<evidence type="ECO:0000313" key="2">
    <source>
        <dbReference type="EMBL" id="JAD91656.1"/>
    </source>
</evidence>